<keyword evidence="2 5" id="KW-0812">Transmembrane</keyword>
<dbReference type="RefSeq" id="WP_307352891.1">
    <property type="nucleotide sequence ID" value="NZ_JAUSVS010000014.1"/>
</dbReference>
<dbReference type="PANTHER" id="PTHR35371:SF1">
    <property type="entry name" value="BLR7753 PROTEIN"/>
    <property type="match status" value="1"/>
</dbReference>
<dbReference type="SUPFAM" id="SSF161084">
    <property type="entry name" value="MAPEG domain-like"/>
    <property type="match status" value="1"/>
</dbReference>
<feature type="transmembrane region" description="Helical" evidence="5">
    <location>
        <begin position="111"/>
        <end position="130"/>
    </location>
</feature>
<accession>A0ABU0IXM0</accession>
<organism evidence="6 7">
    <name type="scientific">Caulobacter ginsengisoli</name>
    <dbReference type="NCBI Taxonomy" id="400775"/>
    <lineage>
        <taxon>Bacteria</taxon>
        <taxon>Pseudomonadati</taxon>
        <taxon>Pseudomonadota</taxon>
        <taxon>Alphaproteobacteria</taxon>
        <taxon>Caulobacterales</taxon>
        <taxon>Caulobacteraceae</taxon>
        <taxon>Caulobacter</taxon>
    </lineage>
</organism>
<dbReference type="Gene3D" id="1.20.120.550">
    <property type="entry name" value="Membrane associated eicosanoid/glutathione metabolism-like domain"/>
    <property type="match status" value="1"/>
</dbReference>
<dbReference type="InterPro" id="IPR001129">
    <property type="entry name" value="Membr-assoc_MAPEG"/>
</dbReference>
<keyword evidence="3 5" id="KW-1133">Transmembrane helix</keyword>
<evidence type="ECO:0000256" key="3">
    <source>
        <dbReference type="ARBA" id="ARBA00022989"/>
    </source>
</evidence>
<keyword evidence="7" id="KW-1185">Reference proteome</keyword>
<dbReference type="InterPro" id="IPR023352">
    <property type="entry name" value="MAPEG-like_dom_sf"/>
</dbReference>
<dbReference type="PANTHER" id="PTHR35371">
    <property type="entry name" value="INNER MEMBRANE PROTEIN"/>
    <property type="match status" value="1"/>
</dbReference>
<protein>
    <submittedName>
        <fullName evidence="6">MAPEG superfamily protein</fullName>
    </submittedName>
</protein>
<sequence length="131" mass="14050">MSTELTMLAWSVGLLIALVVIQAFAGIRSKGLVPLANNRDDLGPAEGFHARMLRVVDNHREGLTMFAPLVLIAAATSVSTPMTVLGAQLFFYSRLVHAVLYILGVPMVRPLAWGVGLAGTVMILLAVLRLI</sequence>
<comment type="subcellular location">
    <subcellularLocation>
        <location evidence="1">Membrane</location>
    </subcellularLocation>
</comment>
<evidence type="ECO:0000256" key="1">
    <source>
        <dbReference type="ARBA" id="ARBA00004370"/>
    </source>
</evidence>
<feature type="transmembrane region" description="Helical" evidence="5">
    <location>
        <begin position="6"/>
        <end position="27"/>
    </location>
</feature>
<evidence type="ECO:0000256" key="4">
    <source>
        <dbReference type="ARBA" id="ARBA00023136"/>
    </source>
</evidence>
<dbReference type="Proteomes" id="UP001228905">
    <property type="component" value="Unassembled WGS sequence"/>
</dbReference>
<proteinExistence type="predicted"/>
<dbReference type="EMBL" id="JAUSVS010000014">
    <property type="protein sequence ID" value="MDQ0466749.1"/>
    <property type="molecule type" value="Genomic_DNA"/>
</dbReference>
<evidence type="ECO:0000256" key="2">
    <source>
        <dbReference type="ARBA" id="ARBA00022692"/>
    </source>
</evidence>
<gene>
    <name evidence="6" type="ORF">QO010_004545</name>
</gene>
<dbReference type="Pfam" id="PF01124">
    <property type="entry name" value="MAPEG"/>
    <property type="match status" value="1"/>
</dbReference>
<evidence type="ECO:0000313" key="6">
    <source>
        <dbReference type="EMBL" id="MDQ0466749.1"/>
    </source>
</evidence>
<evidence type="ECO:0000313" key="7">
    <source>
        <dbReference type="Proteomes" id="UP001228905"/>
    </source>
</evidence>
<name>A0ABU0IXM0_9CAUL</name>
<comment type="caution">
    <text evidence="6">The sequence shown here is derived from an EMBL/GenBank/DDBJ whole genome shotgun (WGS) entry which is preliminary data.</text>
</comment>
<keyword evidence="4 5" id="KW-0472">Membrane</keyword>
<feature type="transmembrane region" description="Helical" evidence="5">
    <location>
        <begin position="69"/>
        <end position="91"/>
    </location>
</feature>
<reference evidence="6 7" key="1">
    <citation type="submission" date="2023-07" db="EMBL/GenBank/DDBJ databases">
        <title>Genomic Encyclopedia of Type Strains, Phase IV (KMG-IV): sequencing the most valuable type-strain genomes for metagenomic binning, comparative biology and taxonomic classification.</title>
        <authorList>
            <person name="Goeker M."/>
        </authorList>
    </citation>
    <scope>NUCLEOTIDE SEQUENCE [LARGE SCALE GENOMIC DNA]</scope>
    <source>
        <strain evidence="6 7">DSM 18695</strain>
    </source>
</reference>
<evidence type="ECO:0000256" key="5">
    <source>
        <dbReference type="SAM" id="Phobius"/>
    </source>
</evidence>